<gene>
    <name evidence="1" type="ORF">FCALED_LOCUS13436</name>
</gene>
<accession>A0A9N9HPV8</accession>
<reference evidence="1" key="1">
    <citation type="submission" date="2021-06" db="EMBL/GenBank/DDBJ databases">
        <authorList>
            <person name="Kallberg Y."/>
            <person name="Tangrot J."/>
            <person name="Rosling A."/>
        </authorList>
    </citation>
    <scope>NUCLEOTIDE SEQUENCE</scope>
    <source>
        <strain evidence="1">UK204</strain>
    </source>
</reference>
<proteinExistence type="predicted"/>
<name>A0A9N9HPV8_9GLOM</name>
<evidence type="ECO:0000313" key="2">
    <source>
        <dbReference type="Proteomes" id="UP000789570"/>
    </source>
</evidence>
<feature type="non-terminal residue" evidence="1">
    <location>
        <position position="99"/>
    </location>
</feature>
<dbReference type="Proteomes" id="UP000789570">
    <property type="component" value="Unassembled WGS sequence"/>
</dbReference>
<comment type="caution">
    <text evidence="1">The sequence shown here is derived from an EMBL/GenBank/DDBJ whole genome shotgun (WGS) entry which is preliminary data.</text>
</comment>
<dbReference type="EMBL" id="CAJVPQ010007752">
    <property type="protein sequence ID" value="CAG8700148.1"/>
    <property type="molecule type" value="Genomic_DNA"/>
</dbReference>
<organism evidence="1 2">
    <name type="scientific">Funneliformis caledonium</name>
    <dbReference type="NCBI Taxonomy" id="1117310"/>
    <lineage>
        <taxon>Eukaryota</taxon>
        <taxon>Fungi</taxon>
        <taxon>Fungi incertae sedis</taxon>
        <taxon>Mucoromycota</taxon>
        <taxon>Glomeromycotina</taxon>
        <taxon>Glomeromycetes</taxon>
        <taxon>Glomerales</taxon>
        <taxon>Glomeraceae</taxon>
        <taxon>Funneliformis</taxon>
    </lineage>
</organism>
<protein>
    <submittedName>
        <fullName evidence="1">5412_t:CDS:1</fullName>
    </submittedName>
</protein>
<dbReference type="AlphaFoldDB" id="A0A9N9HPV8"/>
<sequence>YEEFDGRQSLMASVARVVTLPSSLKWSRTDSTAVIANVVTHEKDRLASALFSGVEINEGMNSSIYGHSVLVEAVISPNIIPGKACNNRGPLLMNSKYIS</sequence>
<evidence type="ECO:0000313" key="1">
    <source>
        <dbReference type="EMBL" id="CAG8700148.1"/>
    </source>
</evidence>
<keyword evidence="2" id="KW-1185">Reference proteome</keyword>